<dbReference type="NCBIfam" id="TIGR04088">
    <property type="entry name" value="cognate_SipW"/>
    <property type="match status" value="1"/>
</dbReference>
<evidence type="ECO:0000256" key="2">
    <source>
        <dbReference type="SAM" id="SignalP"/>
    </source>
</evidence>
<sequence>MSIKKKLGMGVASAALGLSLIGGGTWAAFNDTATVNNHFASGKLDLVVGKSGNKPISFDLSNLKPGDNVQRIFKLNNAGTLAIKEVLLDVTAKNFKDGGDPSTQEDYLSQFVIDFASVDGESQKWEPRNNIVKSGETLTLADLVAGPQTYGPKIKDEYKGAGGKINLAPLTVAKGQEAERGLPVNPTDTDDVFIQITFNNDLTKDDNGEYIQNKFMNDKIDFFFNLEATQWDGVHIDTHNQNGSVNNEVQGSADGQNMPNPVTKGSAKHKTETTEVNKD</sequence>
<gene>
    <name evidence="3" type="ORF">LRS37_15795</name>
</gene>
<evidence type="ECO:0000256" key="1">
    <source>
        <dbReference type="SAM" id="MobiDB-lite"/>
    </source>
</evidence>
<evidence type="ECO:0000313" key="3">
    <source>
        <dbReference type="EMBL" id="MCD4840287.1"/>
    </source>
</evidence>
<comment type="caution">
    <text evidence="3">The sequence shown here is derived from an EMBL/GenBank/DDBJ whole genome shotgun (WGS) entry which is preliminary data.</text>
</comment>
<keyword evidence="2" id="KW-0732">Signal</keyword>
<feature type="compositionally biased region" description="Basic and acidic residues" evidence="1">
    <location>
        <begin position="269"/>
        <end position="279"/>
    </location>
</feature>
<keyword evidence="4" id="KW-1185">Reference proteome</keyword>
<dbReference type="EMBL" id="JAJODE010000067">
    <property type="protein sequence ID" value="MCD4840287.1"/>
    <property type="molecule type" value="Genomic_DNA"/>
</dbReference>
<dbReference type="InterPro" id="IPR022121">
    <property type="entry name" value="Peptidase_M73_camelysin"/>
</dbReference>
<feature type="compositionally biased region" description="Polar residues" evidence="1">
    <location>
        <begin position="239"/>
        <end position="260"/>
    </location>
</feature>
<feature type="chain" id="PRO_5047409908" evidence="2">
    <location>
        <begin position="28"/>
        <end position="279"/>
    </location>
</feature>
<organism evidence="3 4">
    <name type="scientific">Neobacillus sedimentimangrovi</name>
    <dbReference type="NCBI Taxonomy" id="2699460"/>
    <lineage>
        <taxon>Bacteria</taxon>
        <taxon>Bacillati</taxon>
        <taxon>Bacillota</taxon>
        <taxon>Bacilli</taxon>
        <taxon>Bacillales</taxon>
        <taxon>Bacillaceae</taxon>
        <taxon>Neobacillus</taxon>
    </lineage>
</organism>
<evidence type="ECO:0000313" key="4">
    <source>
        <dbReference type="Proteomes" id="UP001162836"/>
    </source>
</evidence>
<proteinExistence type="predicted"/>
<reference evidence="3 4" key="1">
    <citation type="journal article" date="2023" name="Antonie Van Leeuwenhoek">
        <title>Unveiling the genomic potential of a novel thermostable glycoside hydrolases producing Neobacillus sedimentimangrovi UE25.</title>
        <authorList>
            <person name="Ejaz U."/>
            <person name="Saleem F."/>
            <person name="Rashid R."/>
            <person name="Hasan K.A."/>
            <person name="Syed M.N."/>
            <person name="Sohail M."/>
        </authorList>
    </citation>
    <scope>NUCLEOTIDE SEQUENCE [LARGE SCALE GENOMIC DNA]</scope>
    <source>
        <strain evidence="3 4">UE25</strain>
    </source>
</reference>
<dbReference type="RefSeq" id="WP_163184318.1">
    <property type="nucleotide sequence ID" value="NZ_JAAFZF010000066.1"/>
</dbReference>
<feature type="signal peptide" evidence="2">
    <location>
        <begin position="1"/>
        <end position="27"/>
    </location>
</feature>
<dbReference type="InterPro" id="IPR023833">
    <property type="entry name" value="Signal_pept_SipW-depend-type"/>
</dbReference>
<name>A0ABS8QLW6_9BACI</name>
<dbReference type="Pfam" id="PF12389">
    <property type="entry name" value="Peptidase_M73"/>
    <property type="match status" value="1"/>
</dbReference>
<protein>
    <submittedName>
        <fullName evidence="3">CalY family protein</fullName>
    </submittedName>
</protein>
<accession>A0ABS8QLW6</accession>
<dbReference type="Proteomes" id="UP001162836">
    <property type="component" value="Unassembled WGS sequence"/>
</dbReference>
<feature type="region of interest" description="Disordered" evidence="1">
    <location>
        <begin position="238"/>
        <end position="279"/>
    </location>
</feature>